<reference evidence="1 2" key="2">
    <citation type="journal article" date="2021" name="Genomics">
        <title>High-quality reference genome for Clonorchis sinensis.</title>
        <authorList>
            <person name="Young N.D."/>
            <person name="Stroehlein A.J."/>
            <person name="Kinkar L."/>
            <person name="Wang T."/>
            <person name="Sohn W.M."/>
            <person name="Chang B.C.H."/>
            <person name="Kaur P."/>
            <person name="Weisz D."/>
            <person name="Dudchenko O."/>
            <person name="Aiden E.L."/>
            <person name="Korhonen P.K."/>
            <person name="Gasser R.B."/>
        </authorList>
    </citation>
    <scope>NUCLEOTIDE SEQUENCE [LARGE SCALE GENOMIC DNA]</scope>
    <source>
        <strain evidence="1">Cs-k2</strain>
    </source>
</reference>
<dbReference type="AlphaFoldDB" id="A0A8T1MTY5"/>
<dbReference type="OrthoDB" id="10343299at2759"/>
<reference evidence="1 2" key="1">
    <citation type="journal article" date="2018" name="Biotechnol. Adv.">
        <title>Improved genomic resources and new bioinformatic workflow for the carcinogenic parasite Clonorchis sinensis: Biotechnological implications.</title>
        <authorList>
            <person name="Wang D."/>
            <person name="Korhonen P.K."/>
            <person name="Gasser R.B."/>
            <person name="Young N.D."/>
        </authorList>
    </citation>
    <scope>NUCLEOTIDE SEQUENCE [LARGE SCALE GENOMIC DNA]</scope>
    <source>
        <strain evidence="1">Cs-k2</strain>
    </source>
</reference>
<name>A0A8T1MTY5_CLOSI</name>
<evidence type="ECO:0000313" key="2">
    <source>
        <dbReference type="Proteomes" id="UP000286415"/>
    </source>
</evidence>
<protein>
    <submittedName>
        <fullName evidence="1">Uncharacterized protein</fullName>
    </submittedName>
</protein>
<accession>A0A8T1MTY5</accession>
<gene>
    <name evidence="1" type="ORF">CSKR_202324</name>
</gene>
<proteinExistence type="predicted"/>
<dbReference type="EMBL" id="NIRI02000013">
    <property type="protein sequence ID" value="KAG5452847.1"/>
    <property type="molecule type" value="Genomic_DNA"/>
</dbReference>
<dbReference type="Proteomes" id="UP000286415">
    <property type="component" value="Unassembled WGS sequence"/>
</dbReference>
<keyword evidence="2" id="KW-1185">Reference proteome</keyword>
<evidence type="ECO:0000313" key="1">
    <source>
        <dbReference type="EMBL" id="KAG5452847.1"/>
    </source>
</evidence>
<comment type="caution">
    <text evidence="1">The sequence shown here is derived from an EMBL/GenBank/DDBJ whole genome shotgun (WGS) entry which is preliminary data.</text>
</comment>
<organism evidence="1 2">
    <name type="scientific">Clonorchis sinensis</name>
    <name type="common">Chinese liver fluke</name>
    <dbReference type="NCBI Taxonomy" id="79923"/>
    <lineage>
        <taxon>Eukaryota</taxon>
        <taxon>Metazoa</taxon>
        <taxon>Spiralia</taxon>
        <taxon>Lophotrochozoa</taxon>
        <taxon>Platyhelminthes</taxon>
        <taxon>Trematoda</taxon>
        <taxon>Digenea</taxon>
        <taxon>Opisthorchiida</taxon>
        <taxon>Opisthorchiata</taxon>
        <taxon>Opisthorchiidae</taxon>
        <taxon>Clonorchis</taxon>
    </lineage>
</organism>
<sequence length="109" mass="12369">MSNGLQLDSGFGRTDEMDTLNNSMSTVIKCHLHTLQSYAVKFFEIVLCSLTHSINQSITHSLTNCGVHFNCMLQYLYQGQFVFLCIYYSQYAATHNSSAQTLPPDIQKY</sequence>